<dbReference type="AlphaFoldDB" id="A0AAQ3MU35"/>
<evidence type="ECO:0000313" key="2">
    <source>
        <dbReference type="EMBL" id="WVY96990.1"/>
    </source>
</evidence>
<reference evidence="2 3" key="1">
    <citation type="journal article" date="2023" name="Life. Sci Alliance">
        <title>Evolutionary insights into 3D genome organization and epigenetic landscape of Vigna mungo.</title>
        <authorList>
            <person name="Junaid A."/>
            <person name="Singh B."/>
            <person name="Bhatia S."/>
        </authorList>
    </citation>
    <scope>NUCLEOTIDE SEQUENCE [LARGE SCALE GENOMIC DNA]</scope>
    <source>
        <strain evidence="2">Urdbean</strain>
    </source>
</reference>
<dbReference type="EMBL" id="CP144692">
    <property type="protein sequence ID" value="WVY96990.1"/>
    <property type="molecule type" value="Genomic_DNA"/>
</dbReference>
<feature type="region of interest" description="Disordered" evidence="1">
    <location>
        <begin position="199"/>
        <end position="231"/>
    </location>
</feature>
<organism evidence="2 3">
    <name type="scientific">Vigna mungo</name>
    <name type="common">Black gram</name>
    <name type="synonym">Phaseolus mungo</name>
    <dbReference type="NCBI Taxonomy" id="3915"/>
    <lineage>
        <taxon>Eukaryota</taxon>
        <taxon>Viridiplantae</taxon>
        <taxon>Streptophyta</taxon>
        <taxon>Embryophyta</taxon>
        <taxon>Tracheophyta</taxon>
        <taxon>Spermatophyta</taxon>
        <taxon>Magnoliopsida</taxon>
        <taxon>eudicotyledons</taxon>
        <taxon>Gunneridae</taxon>
        <taxon>Pentapetalae</taxon>
        <taxon>rosids</taxon>
        <taxon>fabids</taxon>
        <taxon>Fabales</taxon>
        <taxon>Fabaceae</taxon>
        <taxon>Papilionoideae</taxon>
        <taxon>50 kb inversion clade</taxon>
        <taxon>NPAAA clade</taxon>
        <taxon>indigoferoid/millettioid clade</taxon>
        <taxon>Phaseoleae</taxon>
        <taxon>Vigna</taxon>
    </lineage>
</organism>
<keyword evidence="3" id="KW-1185">Reference proteome</keyword>
<accession>A0AAQ3MU35</accession>
<name>A0AAQ3MU35_VIGMU</name>
<dbReference type="Proteomes" id="UP001374535">
    <property type="component" value="Chromosome 9"/>
</dbReference>
<protein>
    <submittedName>
        <fullName evidence="2">Uncharacterized protein</fullName>
    </submittedName>
</protein>
<gene>
    <name evidence="2" type="ORF">V8G54_029141</name>
</gene>
<sequence>MGNVCRIKRNRLGISCYYKKAASKDVVQDNMLDIKKLLDGGETDNSAKEGVVQYCEGDIFTITSGSRGSETAVLSADCFARIRGQEKREEKICEEEGNDENGDGDIGVVVAEKIAKVVAVRVDNVTNFGRENAAGEDHDGEVVTLASPSKVAKVVVFSGDRVLSCGGNVKTACGKAVVSKSNPIASVYRAREHLLQDIKKGKKHSGGGESSSNWEQKEEDAIDNNGARKGEETPVFSWVKREKAANASAVQNTKGATKAHPNSKEKVIQGCKTWHKKSNNLSWKNQATTLLKIVEENRRSILCESWAAVTQMGIDGAAAKSVVATRVDEVRVEILRISKNWAKRIQEQWKSLEEDLPSPKPPDLNCKAVANGIPSYDEDEPLEQALLYQP</sequence>
<evidence type="ECO:0000313" key="3">
    <source>
        <dbReference type="Proteomes" id="UP001374535"/>
    </source>
</evidence>
<proteinExistence type="predicted"/>
<evidence type="ECO:0000256" key="1">
    <source>
        <dbReference type="SAM" id="MobiDB-lite"/>
    </source>
</evidence>